<protein>
    <submittedName>
        <fullName evidence="1">Uncharacterized protein</fullName>
    </submittedName>
</protein>
<evidence type="ECO:0000313" key="2">
    <source>
        <dbReference type="Proteomes" id="UP000607653"/>
    </source>
</evidence>
<proteinExistence type="predicted"/>
<sequence>MQIWTNDQVCNVWMIIHDFGSQNSAFDSDWTAMKGGIFACLS</sequence>
<evidence type="ECO:0000313" key="1">
    <source>
        <dbReference type="EMBL" id="DAD45446.1"/>
    </source>
</evidence>
<reference evidence="1 2" key="1">
    <citation type="journal article" date="2020" name="Mol. Biol. Evol.">
        <title>Distinct Expression and Methylation Patterns for Genes with Different Fates following a Single Whole-Genome Duplication in Flowering Plants.</title>
        <authorList>
            <person name="Shi T."/>
            <person name="Rahmani R.S."/>
            <person name="Gugger P.F."/>
            <person name="Wang M."/>
            <person name="Li H."/>
            <person name="Zhang Y."/>
            <person name="Li Z."/>
            <person name="Wang Q."/>
            <person name="Van de Peer Y."/>
            <person name="Marchal K."/>
            <person name="Chen J."/>
        </authorList>
    </citation>
    <scope>NUCLEOTIDE SEQUENCE [LARGE SCALE GENOMIC DNA]</scope>
    <source>
        <tissue evidence="1">Leaf</tissue>
    </source>
</reference>
<organism evidence="1 2">
    <name type="scientific">Nelumbo nucifera</name>
    <name type="common">Sacred lotus</name>
    <dbReference type="NCBI Taxonomy" id="4432"/>
    <lineage>
        <taxon>Eukaryota</taxon>
        <taxon>Viridiplantae</taxon>
        <taxon>Streptophyta</taxon>
        <taxon>Embryophyta</taxon>
        <taxon>Tracheophyta</taxon>
        <taxon>Spermatophyta</taxon>
        <taxon>Magnoliopsida</taxon>
        <taxon>Proteales</taxon>
        <taxon>Nelumbonaceae</taxon>
        <taxon>Nelumbo</taxon>
    </lineage>
</organism>
<comment type="caution">
    <text evidence="1">The sequence shown here is derived from an EMBL/GenBank/DDBJ whole genome shotgun (WGS) entry which is preliminary data.</text>
</comment>
<dbReference type="EMBL" id="DUZY01000007">
    <property type="protein sequence ID" value="DAD45446.1"/>
    <property type="molecule type" value="Genomic_DNA"/>
</dbReference>
<gene>
    <name evidence="1" type="ORF">HUJ06_003676</name>
</gene>
<dbReference type="AlphaFoldDB" id="A0A822ZR81"/>
<dbReference type="Proteomes" id="UP000607653">
    <property type="component" value="Unassembled WGS sequence"/>
</dbReference>
<accession>A0A822ZR81</accession>
<name>A0A822ZR81_NELNU</name>
<keyword evidence="2" id="KW-1185">Reference proteome</keyword>